<dbReference type="SUPFAM" id="SSF51658">
    <property type="entry name" value="Xylose isomerase-like"/>
    <property type="match status" value="1"/>
</dbReference>
<dbReference type="InterPro" id="IPR013022">
    <property type="entry name" value="Xyl_isomerase-like_TIM-brl"/>
</dbReference>
<proteinExistence type="predicted"/>
<dbReference type="InterPro" id="IPR036237">
    <property type="entry name" value="Xyl_isomerase-like_sf"/>
</dbReference>
<keyword evidence="2" id="KW-0413">Isomerase</keyword>
<keyword evidence="3" id="KW-1185">Reference proteome</keyword>
<dbReference type="RefSeq" id="WP_149111712.1">
    <property type="nucleotide sequence ID" value="NZ_CP042425.1"/>
</dbReference>
<accession>A0A5C1AG01</accession>
<dbReference type="Proteomes" id="UP000324974">
    <property type="component" value="Chromosome"/>
</dbReference>
<organism evidence="2 3">
    <name type="scientific">Limnoglobus roseus</name>
    <dbReference type="NCBI Taxonomy" id="2598579"/>
    <lineage>
        <taxon>Bacteria</taxon>
        <taxon>Pseudomonadati</taxon>
        <taxon>Planctomycetota</taxon>
        <taxon>Planctomycetia</taxon>
        <taxon>Gemmatales</taxon>
        <taxon>Gemmataceae</taxon>
        <taxon>Limnoglobus</taxon>
    </lineage>
</organism>
<dbReference type="Gene3D" id="3.20.20.150">
    <property type="entry name" value="Divalent-metal-dependent TIM barrel enzymes"/>
    <property type="match status" value="1"/>
</dbReference>
<dbReference type="PANTHER" id="PTHR12110:SF21">
    <property type="entry name" value="XYLOSE ISOMERASE-LIKE TIM BARREL DOMAIN-CONTAINING PROTEIN"/>
    <property type="match status" value="1"/>
</dbReference>
<protein>
    <submittedName>
        <fullName evidence="2">Sugar phosphate isomerase/epimerase</fullName>
    </submittedName>
</protein>
<dbReference type="InterPro" id="IPR050312">
    <property type="entry name" value="IolE/XylAMocC-like"/>
</dbReference>
<dbReference type="PANTHER" id="PTHR12110">
    <property type="entry name" value="HYDROXYPYRUVATE ISOMERASE"/>
    <property type="match status" value="1"/>
</dbReference>
<name>A0A5C1AG01_9BACT</name>
<dbReference type="EMBL" id="CP042425">
    <property type="protein sequence ID" value="QEL17057.1"/>
    <property type="molecule type" value="Genomic_DNA"/>
</dbReference>
<evidence type="ECO:0000313" key="3">
    <source>
        <dbReference type="Proteomes" id="UP000324974"/>
    </source>
</evidence>
<dbReference type="GO" id="GO:0016853">
    <property type="term" value="F:isomerase activity"/>
    <property type="evidence" value="ECO:0007669"/>
    <property type="project" value="UniProtKB-KW"/>
</dbReference>
<evidence type="ECO:0000313" key="2">
    <source>
        <dbReference type="EMBL" id="QEL17057.1"/>
    </source>
</evidence>
<evidence type="ECO:0000259" key="1">
    <source>
        <dbReference type="Pfam" id="PF01261"/>
    </source>
</evidence>
<dbReference type="OrthoDB" id="9779184at2"/>
<dbReference type="AlphaFoldDB" id="A0A5C1AG01"/>
<dbReference type="Pfam" id="PF01261">
    <property type="entry name" value="AP_endonuc_2"/>
    <property type="match status" value="1"/>
</dbReference>
<feature type="domain" description="Xylose isomerase-like TIM barrel" evidence="1">
    <location>
        <begin position="23"/>
        <end position="315"/>
    </location>
</feature>
<sequence length="330" mass="36935">MPRQVLLFTGPWADLPLETLAVKANEWGYHGVELCGWGDHLEIQRAASDESYVPAKLDLLARHDLQLPVIANHKVGQCVSDVIDKRHHALVPDYIWGDGKPAGVQQRAAEEMTATFKIAEKLGASVVSGFTGSPIWSYVAGYPAPRPEFIAESLKQFAKQWNPILDVARDSGVRFAFEVHPGQIAFDLHSTEVVLDAMNNRDEFGLTFDPSHLHWQGVDPVEFLRRFADRIYHVHIKDAVLTLNGRSSVLTGYWPSGDPRRGFQFRSPGRGGIDWDAIIRGLNEIAYDGPLSVDWHDAGMEREFGVAEACQFVKRLDFDPPSHTRQAFRG</sequence>
<dbReference type="KEGG" id="lrs:PX52LOC_04033"/>
<reference evidence="3" key="1">
    <citation type="submission" date="2019-08" db="EMBL/GenBank/DDBJ databases">
        <title>Limnoglobus roseus gen. nov., sp. nov., a novel freshwater planctomycete with a giant genome from the family Gemmataceae.</title>
        <authorList>
            <person name="Kulichevskaya I.S."/>
            <person name="Naumoff D.G."/>
            <person name="Miroshnikov K."/>
            <person name="Ivanova A."/>
            <person name="Philippov D.A."/>
            <person name="Hakobyan A."/>
            <person name="Rijpstra I.C."/>
            <person name="Sinninghe Damste J.S."/>
            <person name="Liesack W."/>
            <person name="Dedysh S.N."/>
        </authorList>
    </citation>
    <scope>NUCLEOTIDE SEQUENCE [LARGE SCALE GENOMIC DNA]</scope>
    <source>
        <strain evidence="3">PX52</strain>
    </source>
</reference>
<gene>
    <name evidence="2" type="ORF">PX52LOC_04033</name>
</gene>